<evidence type="ECO:0000256" key="1">
    <source>
        <dbReference type="ARBA" id="ARBA00004141"/>
    </source>
</evidence>
<keyword evidence="4 5" id="KW-0472">Membrane</keyword>
<dbReference type="InterPro" id="IPR004695">
    <property type="entry name" value="SLAC1/Mae1/Ssu1/TehA"/>
</dbReference>
<gene>
    <name evidence="6" type="ORF">P344_03570</name>
</gene>
<evidence type="ECO:0000256" key="2">
    <source>
        <dbReference type="ARBA" id="ARBA00022692"/>
    </source>
</evidence>
<dbReference type="GO" id="GO:0055085">
    <property type="term" value="P:transmembrane transport"/>
    <property type="evidence" value="ECO:0007669"/>
    <property type="project" value="InterPro"/>
</dbReference>
<dbReference type="eggNOG" id="COG1275">
    <property type="taxonomic scope" value="Bacteria"/>
</dbReference>
<dbReference type="KEGG" id="smir:SMM_0601"/>
<feature type="transmembrane region" description="Helical" evidence="5">
    <location>
        <begin position="108"/>
        <end position="130"/>
    </location>
</feature>
<sequence>MKCFLATTCTSVAAGAALGTATMGNAWGMFNQTTIAFSFACNWLKYLTISFAILIVGLILLRYIFTPKILVKELQDPTLNNFIPTIFMTCFVISGFCGDHGLRMLQLIIWLTGGYLPFNLYWVFCCLSNLSF</sequence>
<organism evidence="6 7">
    <name type="scientific">Spiroplasma mirum ATCC 29335</name>
    <dbReference type="NCBI Taxonomy" id="838561"/>
    <lineage>
        <taxon>Bacteria</taxon>
        <taxon>Bacillati</taxon>
        <taxon>Mycoplasmatota</taxon>
        <taxon>Mollicutes</taxon>
        <taxon>Entomoplasmatales</taxon>
        <taxon>Spiroplasmataceae</taxon>
        <taxon>Spiroplasma</taxon>
    </lineage>
</organism>
<feature type="transmembrane region" description="Helical" evidence="5">
    <location>
        <begin position="43"/>
        <end position="65"/>
    </location>
</feature>
<dbReference type="Pfam" id="PF03595">
    <property type="entry name" value="SLAC1"/>
    <property type="match status" value="1"/>
</dbReference>
<dbReference type="PATRIC" id="fig|838561.3.peg.689"/>
<dbReference type="Proteomes" id="UP000019260">
    <property type="component" value="Chromosome"/>
</dbReference>
<keyword evidence="2 5" id="KW-0812">Transmembrane</keyword>
<evidence type="ECO:0000313" key="7">
    <source>
        <dbReference type="Proteomes" id="UP000019260"/>
    </source>
</evidence>
<dbReference type="KEGG" id="smia:P344_03570"/>
<name>W0GR30_9MOLU</name>
<keyword evidence="3 5" id="KW-1133">Transmembrane helix</keyword>
<evidence type="ECO:0000256" key="3">
    <source>
        <dbReference type="ARBA" id="ARBA00022989"/>
    </source>
</evidence>
<reference evidence="6 7" key="1">
    <citation type="submission" date="2013-09" db="EMBL/GenBank/DDBJ databases">
        <title>Complete genome sequence of Spiroplasma mirum suckling mouse cataract agent.</title>
        <authorList>
            <person name="Landry C.A."/>
            <person name="Bastian F.O."/>
            <person name="Thune R.L."/>
        </authorList>
    </citation>
    <scope>NUCLEOTIDE SEQUENCE [LARGE SCALE GENOMIC DNA]</scope>
    <source>
        <strain evidence="6 7">SMCA</strain>
    </source>
</reference>
<evidence type="ECO:0000256" key="4">
    <source>
        <dbReference type="ARBA" id="ARBA00023136"/>
    </source>
</evidence>
<dbReference type="HOGENOM" id="CLU_1915783_0_0_14"/>
<dbReference type="AlphaFoldDB" id="W0GR30"/>
<dbReference type="EMBL" id="CP006720">
    <property type="protein sequence ID" value="AHI58055.1"/>
    <property type="molecule type" value="Genomic_DNA"/>
</dbReference>
<dbReference type="RefSeq" id="WP_025317388.1">
    <property type="nucleotide sequence ID" value="NZ_CP002082.1"/>
</dbReference>
<protein>
    <submittedName>
        <fullName evidence="6">Uncharacterized protein</fullName>
    </submittedName>
</protein>
<dbReference type="Gene3D" id="1.50.10.150">
    <property type="entry name" value="Voltage-dependent anion channel"/>
    <property type="match status" value="1"/>
</dbReference>
<dbReference type="InterPro" id="IPR038665">
    <property type="entry name" value="Voltage-dep_anion_channel_sf"/>
</dbReference>
<evidence type="ECO:0000256" key="5">
    <source>
        <dbReference type="SAM" id="Phobius"/>
    </source>
</evidence>
<comment type="subcellular location">
    <subcellularLocation>
        <location evidence="1">Membrane</location>
        <topology evidence="1">Multi-pass membrane protein</topology>
    </subcellularLocation>
</comment>
<evidence type="ECO:0000313" key="6">
    <source>
        <dbReference type="EMBL" id="AHI58055.1"/>
    </source>
</evidence>
<feature type="transmembrane region" description="Helical" evidence="5">
    <location>
        <begin position="77"/>
        <end position="96"/>
    </location>
</feature>
<keyword evidence="7" id="KW-1185">Reference proteome</keyword>
<accession>W0GR30</accession>
<proteinExistence type="predicted"/>
<dbReference type="GO" id="GO:0016020">
    <property type="term" value="C:membrane"/>
    <property type="evidence" value="ECO:0007669"/>
    <property type="project" value="UniProtKB-SubCell"/>
</dbReference>